<dbReference type="InterPro" id="IPR035906">
    <property type="entry name" value="MetI-like_sf"/>
</dbReference>
<evidence type="ECO:0000259" key="8">
    <source>
        <dbReference type="PROSITE" id="PS50893"/>
    </source>
</evidence>
<evidence type="ECO:0000256" key="2">
    <source>
        <dbReference type="ARBA" id="ARBA00022448"/>
    </source>
</evidence>
<evidence type="ECO:0000313" key="11">
    <source>
        <dbReference type="Proteomes" id="UP000824265"/>
    </source>
</evidence>
<dbReference type="Gene3D" id="1.10.3720.10">
    <property type="entry name" value="MetI-like"/>
    <property type="match status" value="1"/>
</dbReference>
<comment type="caution">
    <text evidence="10">The sequence shown here is derived from an EMBL/GenBank/DDBJ whole genome shotgun (WGS) entry which is preliminary data.</text>
</comment>
<feature type="domain" description="ABC transporter" evidence="8">
    <location>
        <begin position="260"/>
        <end position="428"/>
    </location>
</feature>
<comment type="similarity">
    <text evidence="7">Belongs to the binding-protein-dependent transport system permease family.</text>
</comment>
<dbReference type="AlphaFoldDB" id="A0A9D1UA89"/>
<keyword evidence="4 7" id="KW-0812">Transmembrane</keyword>
<keyword evidence="10" id="KW-0067">ATP-binding</keyword>
<evidence type="ECO:0000256" key="7">
    <source>
        <dbReference type="RuleBase" id="RU363032"/>
    </source>
</evidence>
<keyword evidence="10" id="KW-0547">Nucleotide-binding</keyword>
<dbReference type="Pfam" id="PF00528">
    <property type="entry name" value="BPD_transp_1"/>
    <property type="match status" value="1"/>
</dbReference>
<feature type="transmembrane region" description="Helical" evidence="7">
    <location>
        <begin position="213"/>
        <end position="239"/>
    </location>
</feature>
<dbReference type="GO" id="GO:0016887">
    <property type="term" value="F:ATP hydrolysis activity"/>
    <property type="evidence" value="ECO:0007669"/>
    <property type="project" value="InterPro"/>
</dbReference>
<evidence type="ECO:0000256" key="6">
    <source>
        <dbReference type="ARBA" id="ARBA00023136"/>
    </source>
</evidence>
<keyword evidence="2 7" id="KW-0813">Transport</keyword>
<keyword evidence="3" id="KW-1003">Cell membrane</keyword>
<dbReference type="Gene3D" id="3.40.50.300">
    <property type="entry name" value="P-loop containing nucleotide triphosphate hydrolases"/>
    <property type="match status" value="1"/>
</dbReference>
<keyword evidence="6 7" id="KW-0472">Membrane</keyword>
<dbReference type="PROSITE" id="PS00211">
    <property type="entry name" value="ABC_TRANSPORTER_1"/>
    <property type="match status" value="1"/>
</dbReference>
<dbReference type="Pfam" id="PF00005">
    <property type="entry name" value="ABC_tran"/>
    <property type="match status" value="1"/>
</dbReference>
<dbReference type="PANTHER" id="PTHR30151">
    <property type="entry name" value="ALKANE SULFONATE ABC TRANSPORTER-RELATED, MEMBRANE SUBUNIT"/>
    <property type="match status" value="1"/>
</dbReference>
<feature type="domain" description="ABC transmembrane type-1" evidence="9">
    <location>
        <begin position="47"/>
        <end position="232"/>
    </location>
</feature>
<dbReference type="PANTHER" id="PTHR30151:SF0">
    <property type="entry name" value="ABC TRANSPORTER PERMEASE PROTEIN MJ0413-RELATED"/>
    <property type="match status" value="1"/>
</dbReference>
<evidence type="ECO:0000256" key="1">
    <source>
        <dbReference type="ARBA" id="ARBA00004651"/>
    </source>
</evidence>
<dbReference type="SUPFAM" id="SSF52540">
    <property type="entry name" value="P-loop containing nucleoside triphosphate hydrolases"/>
    <property type="match status" value="1"/>
</dbReference>
<dbReference type="GO" id="GO:0055085">
    <property type="term" value="P:transmembrane transport"/>
    <property type="evidence" value="ECO:0007669"/>
    <property type="project" value="InterPro"/>
</dbReference>
<dbReference type="InterPro" id="IPR027417">
    <property type="entry name" value="P-loop_NTPase"/>
</dbReference>
<name>A0A9D1UA89_9FIRM</name>
<feature type="transmembrane region" description="Helical" evidence="7">
    <location>
        <begin position="98"/>
        <end position="124"/>
    </location>
</feature>
<keyword evidence="5 7" id="KW-1133">Transmembrane helix</keyword>
<dbReference type="InterPro" id="IPR003439">
    <property type="entry name" value="ABC_transporter-like_ATP-bd"/>
</dbReference>
<evidence type="ECO:0000259" key="9">
    <source>
        <dbReference type="PROSITE" id="PS50928"/>
    </source>
</evidence>
<sequence length="429" mass="47953">MGRKILIAIFWLAVWHGLALWVDNPILLVTPTQALWRLWELLPRADFWCSVGASLLRISGGFFLGTALGLFLAGASYKSRLLEEVLSPVMTLLKAIPVASFAVILLIWWGSSALAAAISFLVVFPNLYVQTLEGLRAADQKLLEMGRVFGLPFWNRFFYIYRPALKPFVYGAMKISLGMSWKSGVAAEVIGIPDFSIGERLYLSKINLDTAGVFAWTAVVILLSVVFERAVLFLLSLFFRWEPSCRRSALKKESGTEGRLLLSGVSKSYGELSVIKNLSASYGPGEQVLLQSPSGSGKTTLLFLLCGLEQPDEGSILRQGNCSMVFQEDRLCEDYSAVKNVELVTGDRECAKRALRELLEEEALYKPCRELSGGMKRRVALVRALEADSRILLLDEPFTGMDVQTRERAREYVEKRRKGRLLVMATHMY</sequence>
<proteinExistence type="inferred from homology"/>
<evidence type="ECO:0000256" key="5">
    <source>
        <dbReference type="ARBA" id="ARBA00022989"/>
    </source>
</evidence>
<reference evidence="10" key="1">
    <citation type="journal article" date="2021" name="PeerJ">
        <title>Extensive microbial diversity within the chicken gut microbiome revealed by metagenomics and culture.</title>
        <authorList>
            <person name="Gilroy R."/>
            <person name="Ravi A."/>
            <person name="Getino M."/>
            <person name="Pursley I."/>
            <person name="Horton D.L."/>
            <person name="Alikhan N.F."/>
            <person name="Baker D."/>
            <person name="Gharbi K."/>
            <person name="Hall N."/>
            <person name="Watson M."/>
            <person name="Adriaenssens E.M."/>
            <person name="Foster-Nyarko E."/>
            <person name="Jarju S."/>
            <person name="Secka A."/>
            <person name="Antonio M."/>
            <person name="Oren A."/>
            <person name="Chaudhuri R.R."/>
            <person name="La Ragione R."/>
            <person name="Hildebrand F."/>
            <person name="Pallen M.J."/>
        </authorList>
    </citation>
    <scope>NUCLEOTIDE SEQUENCE</scope>
    <source>
        <strain evidence="10">CHK195-6426</strain>
    </source>
</reference>
<accession>A0A9D1UA89</accession>
<gene>
    <name evidence="10" type="ORF">H9742_02780</name>
</gene>
<dbReference type="InterPro" id="IPR017871">
    <property type="entry name" value="ABC_transporter-like_CS"/>
</dbReference>
<dbReference type="SUPFAM" id="SSF161098">
    <property type="entry name" value="MetI-like"/>
    <property type="match status" value="1"/>
</dbReference>
<feature type="transmembrane region" description="Helical" evidence="7">
    <location>
        <begin position="58"/>
        <end position="77"/>
    </location>
</feature>
<comment type="subcellular location">
    <subcellularLocation>
        <location evidence="1 7">Cell membrane</location>
        <topology evidence="1 7">Multi-pass membrane protein</topology>
    </subcellularLocation>
</comment>
<dbReference type="InterPro" id="IPR000515">
    <property type="entry name" value="MetI-like"/>
</dbReference>
<dbReference type="Proteomes" id="UP000824265">
    <property type="component" value="Unassembled WGS sequence"/>
</dbReference>
<organism evidence="10 11">
    <name type="scientific">Candidatus Acetatifactor stercoripullorum</name>
    <dbReference type="NCBI Taxonomy" id="2838414"/>
    <lineage>
        <taxon>Bacteria</taxon>
        <taxon>Bacillati</taxon>
        <taxon>Bacillota</taxon>
        <taxon>Clostridia</taxon>
        <taxon>Lachnospirales</taxon>
        <taxon>Lachnospiraceae</taxon>
        <taxon>Acetatifactor</taxon>
    </lineage>
</organism>
<dbReference type="GO" id="GO:0005886">
    <property type="term" value="C:plasma membrane"/>
    <property type="evidence" value="ECO:0007669"/>
    <property type="project" value="UniProtKB-SubCell"/>
</dbReference>
<evidence type="ECO:0000256" key="4">
    <source>
        <dbReference type="ARBA" id="ARBA00022692"/>
    </source>
</evidence>
<evidence type="ECO:0000256" key="3">
    <source>
        <dbReference type="ARBA" id="ARBA00022475"/>
    </source>
</evidence>
<reference evidence="10" key="2">
    <citation type="submission" date="2021-04" db="EMBL/GenBank/DDBJ databases">
        <authorList>
            <person name="Gilroy R."/>
        </authorList>
    </citation>
    <scope>NUCLEOTIDE SEQUENCE</scope>
    <source>
        <strain evidence="10">CHK195-6426</strain>
    </source>
</reference>
<protein>
    <submittedName>
        <fullName evidence="10">ATP-binding cassette domain-containing protein</fullName>
    </submittedName>
</protein>
<dbReference type="GO" id="GO:0005524">
    <property type="term" value="F:ATP binding"/>
    <property type="evidence" value="ECO:0007669"/>
    <property type="project" value="UniProtKB-KW"/>
</dbReference>
<dbReference type="EMBL" id="DXGH01000012">
    <property type="protein sequence ID" value="HIW80444.1"/>
    <property type="molecule type" value="Genomic_DNA"/>
</dbReference>
<dbReference type="PROSITE" id="PS50893">
    <property type="entry name" value="ABC_TRANSPORTER_2"/>
    <property type="match status" value="1"/>
</dbReference>
<evidence type="ECO:0000313" key="10">
    <source>
        <dbReference type="EMBL" id="HIW80444.1"/>
    </source>
</evidence>
<dbReference type="PROSITE" id="PS50928">
    <property type="entry name" value="ABC_TM1"/>
    <property type="match status" value="1"/>
</dbReference>